<evidence type="ECO:0000256" key="8">
    <source>
        <dbReference type="ARBA" id="ARBA00022895"/>
    </source>
</evidence>
<feature type="coiled-coil region" evidence="13">
    <location>
        <begin position="787"/>
        <end position="835"/>
    </location>
</feature>
<evidence type="ECO:0000256" key="11">
    <source>
        <dbReference type="ARBA" id="ARBA00054513"/>
    </source>
</evidence>
<evidence type="ECO:0000256" key="10">
    <source>
        <dbReference type="ARBA" id="ARBA00023242"/>
    </source>
</evidence>
<comment type="caution">
    <text evidence="16">The sequence shown here is derived from an EMBL/GenBank/DDBJ whole genome shotgun (WGS) entry which is preliminary data.</text>
</comment>
<dbReference type="GO" id="GO:0030915">
    <property type="term" value="C:Smc5-Smc6 complex"/>
    <property type="evidence" value="ECO:0007669"/>
    <property type="project" value="TreeGrafter"/>
</dbReference>
<dbReference type="GO" id="GO:0005634">
    <property type="term" value="C:nucleus"/>
    <property type="evidence" value="ECO:0007669"/>
    <property type="project" value="UniProtKB-SubCell"/>
</dbReference>
<organism evidence="16 17">
    <name type="scientific">Conger conger</name>
    <name type="common">Conger eel</name>
    <name type="synonym">Muraena conger</name>
    <dbReference type="NCBI Taxonomy" id="82655"/>
    <lineage>
        <taxon>Eukaryota</taxon>
        <taxon>Metazoa</taxon>
        <taxon>Chordata</taxon>
        <taxon>Craniata</taxon>
        <taxon>Vertebrata</taxon>
        <taxon>Euteleostomi</taxon>
        <taxon>Actinopterygii</taxon>
        <taxon>Neopterygii</taxon>
        <taxon>Teleostei</taxon>
        <taxon>Anguilliformes</taxon>
        <taxon>Congridae</taxon>
        <taxon>Conger</taxon>
    </lineage>
</organism>
<dbReference type="FunFam" id="3.40.50.300:FF:001301">
    <property type="entry name" value="Structural maintenance of chromosomes 5"/>
    <property type="match status" value="1"/>
</dbReference>
<dbReference type="GO" id="GO:0005524">
    <property type="term" value="F:ATP binding"/>
    <property type="evidence" value="ECO:0007669"/>
    <property type="project" value="UniProtKB-KW"/>
</dbReference>
<feature type="compositionally biased region" description="Polar residues" evidence="14">
    <location>
        <begin position="29"/>
        <end position="45"/>
    </location>
</feature>
<evidence type="ECO:0000256" key="4">
    <source>
        <dbReference type="ARBA" id="ARBA00018687"/>
    </source>
</evidence>
<evidence type="ECO:0000256" key="1">
    <source>
        <dbReference type="ARBA" id="ARBA00004123"/>
    </source>
</evidence>
<feature type="coiled-coil region" evidence="13">
    <location>
        <begin position="434"/>
        <end position="468"/>
    </location>
</feature>
<evidence type="ECO:0000256" key="13">
    <source>
        <dbReference type="SAM" id="Coils"/>
    </source>
</evidence>
<evidence type="ECO:0000256" key="14">
    <source>
        <dbReference type="SAM" id="MobiDB-lite"/>
    </source>
</evidence>
<feature type="coiled-coil region" evidence="13">
    <location>
        <begin position="672"/>
        <end position="737"/>
    </location>
</feature>
<keyword evidence="9 13" id="KW-0175">Coiled coil</keyword>
<gene>
    <name evidence="16" type="ORF">COCON_G00164540</name>
</gene>
<feature type="region of interest" description="Disordered" evidence="14">
    <location>
        <begin position="26"/>
        <end position="59"/>
    </location>
</feature>
<comment type="similarity">
    <text evidence="3">Belongs to the SMC family. SMC5 subfamily.</text>
</comment>
<dbReference type="Gene3D" id="1.10.287.1490">
    <property type="match status" value="1"/>
</dbReference>
<evidence type="ECO:0000256" key="12">
    <source>
        <dbReference type="ARBA" id="ARBA00063886"/>
    </source>
</evidence>
<dbReference type="Proteomes" id="UP001152803">
    <property type="component" value="Unassembled WGS sequence"/>
</dbReference>
<protein>
    <recommendedName>
        <fullName evidence="4">Structural maintenance of chromosomes protein 5</fullName>
    </recommendedName>
</protein>
<feature type="coiled-coil region" evidence="13">
    <location>
        <begin position="249"/>
        <end position="308"/>
    </location>
</feature>
<comment type="subcellular location">
    <subcellularLocation>
        <location evidence="2">Chromosome</location>
        <location evidence="2">Telomere</location>
    </subcellularLocation>
    <subcellularLocation>
        <location evidence="1">Nucleus</location>
    </subcellularLocation>
</comment>
<evidence type="ECO:0000256" key="3">
    <source>
        <dbReference type="ARBA" id="ARBA00010171"/>
    </source>
</evidence>
<keyword evidence="7" id="KW-0067">ATP-binding</keyword>
<dbReference type="GO" id="GO:0000724">
    <property type="term" value="P:double-strand break repair via homologous recombination"/>
    <property type="evidence" value="ECO:0007669"/>
    <property type="project" value="TreeGrafter"/>
</dbReference>
<keyword evidence="6" id="KW-0547">Nucleotide-binding</keyword>
<evidence type="ECO:0000256" key="9">
    <source>
        <dbReference type="ARBA" id="ARBA00023054"/>
    </source>
</evidence>
<dbReference type="Pfam" id="PF02463">
    <property type="entry name" value="SMC_N"/>
    <property type="match status" value="1"/>
</dbReference>
<evidence type="ECO:0000313" key="16">
    <source>
        <dbReference type="EMBL" id="KAJ8260731.1"/>
    </source>
</evidence>
<evidence type="ECO:0000313" key="17">
    <source>
        <dbReference type="Proteomes" id="UP001152803"/>
    </source>
</evidence>
<keyword evidence="8" id="KW-0779">Telomere</keyword>
<proteinExistence type="inferred from homology"/>
<sequence length="1101" mass="127391">MTNDIIESKAALWFVNMAALGKRKRSGGVFTNSQTQNSRPNLSSNTRDDTQTDGGSDERGFVEGSIVRITMHNFLSYNHSEVIPGPNLNMIVGPNGTGKSSIVCAICLGLAGKTAVLGRGDKVGLYVKRGCAKGSVEIELFRKGNNLVVQREICVENNQSMWTLNGRHASLKAVEEEVRALHVQVGNLCQFLPQEKVGEFAKMSKIELLEATEKSIGPPEMYEFHCKLKTFRTEEKKMENMCKEKASHLEKLSQRHDRSKQDVERYYEKKRHLDMIKMLESKRPWVEYETAREEHIAVKLEREEAKDKLRSLKDSHAPVVRRLQALDSQLRPIEGHIKEKGLAIREASQKCKEKQDQLDLKSKQIEDLQQAVRLKQTEEAGRQKRILHTRHMIEDLQTQLRSTEQQDDLAPQIDSVNAELHRVQDHRVQTDGEMTDLRREKNSHTGELTILQNRLRGLENVMKRKEDALNRRFRDTYHALQWLRNNRQRFKGNVYEPMMLVVNVKDSRHAKYIENVIPQNDLRAFVFQRQDDMEAFMTEVRDRQRLRVNAVIAPAVSCANRPPSRPIEDLQYFGFFSYLRELFDAPEEVMSYLCHQHRVNDIPVGTEKTKAMIETVIRESQLRIFFTAEEKYTVKKSSYSNKTISSNSALRPSQFLSMTIDMDEKWQLEDKMRAAERSLGEMDTRLKDLQDRLSQLERRDNELRAQKKLLLDQKSQKRQLEQKISTKQDSLRQMEEGGIDLQRVEQEARVKIRAVNSEKVAIVAEFTQYMKLRARLQVDKVYYALDIVQLTAERSRLEAESRECASELKALEKAVADLSQQKARLQQVCEGLLKKAKHVCNMGPNDMAVPEHLRPAFGQLPNTLDEIDAQLNEERSRAECFTGLSATVVEEHNKKTQEIQQLKQDLEERKKSLDDYRLSISQAKENWLNPLKQLIEQINKKFSDFFCSMQCAGEVDLHSENEEEYDKYGIRIRVKFRSSTQLHELTAHHQSGGERSVSTMLYLMALQELNRCPFRVVDEINQGMDPVNERRVFDIVVRAACNGTTSQYFFITPKVLQNLTYADEMTVHCVHNGLQMLPASEWKLKSFIRRSQRKLKHAANQ</sequence>
<dbReference type="PANTHER" id="PTHR45916:SF1">
    <property type="entry name" value="STRUCTURAL MAINTENANCE OF CHROMOSOMES PROTEIN 5"/>
    <property type="match status" value="1"/>
</dbReference>
<comment type="subunit">
    <text evidence="12">Forms a heterodimer with smc6. Component of the SMC5-SMC6 complex which consists at least of smc5, smc6, nsmce2, nsmce1 and nsmce4a.</text>
</comment>
<evidence type="ECO:0000256" key="6">
    <source>
        <dbReference type="ARBA" id="ARBA00022741"/>
    </source>
</evidence>
<keyword evidence="17" id="KW-1185">Reference proteome</keyword>
<evidence type="ECO:0000256" key="7">
    <source>
        <dbReference type="ARBA" id="ARBA00022840"/>
    </source>
</evidence>
<dbReference type="FunFam" id="3.40.50.300:FF:000793">
    <property type="entry name" value="Structural maintenance of chromosomes protein 5"/>
    <property type="match status" value="1"/>
</dbReference>
<dbReference type="PANTHER" id="PTHR45916">
    <property type="entry name" value="STRUCTURAL MAINTENANCE OF CHROMOSOMES PROTEIN 5"/>
    <property type="match status" value="1"/>
</dbReference>
<feature type="compositionally biased region" description="Basic and acidic residues" evidence="14">
    <location>
        <begin position="46"/>
        <end position="59"/>
    </location>
</feature>
<evidence type="ECO:0000256" key="5">
    <source>
        <dbReference type="ARBA" id="ARBA00022454"/>
    </source>
</evidence>
<dbReference type="OrthoDB" id="10254973at2759"/>
<evidence type="ECO:0000256" key="2">
    <source>
        <dbReference type="ARBA" id="ARBA00004574"/>
    </source>
</evidence>
<dbReference type="InterPro" id="IPR027417">
    <property type="entry name" value="P-loop_NTPase"/>
</dbReference>
<accession>A0A9Q1D6R3</accession>
<reference evidence="16" key="1">
    <citation type="journal article" date="2023" name="Science">
        <title>Genome structures resolve the early diversification of teleost fishes.</title>
        <authorList>
            <person name="Parey E."/>
            <person name="Louis A."/>
            <person name="Montfort J."/>
            <person name="Bouchez O."/>
            <person name="Roques C."/>
            <person name="Iampietro C."/>
            <person name="Lluch J."/>
            <person name="Castinel A."/>
            <person name="Donnadieu C."/>
            <person name="Desvignes T."/>
            <person name="Floi Bucao C."/>
            <person name="Jouanno E."/>
            <person name="Wen M."/>
            <person name="Mejri S."/>
            <person name="Dirks R."/>
            <person name="Jansen H."/>
            <person name="Henkel C."/>
            <person name="Chen W.J."/>
            <person name="Zahm M."/>
            <person name="Cabau C."/>
            <person name="Klopp C."/>
            <person name="Thompson A.W."/>
            <person name="Robinson-Rechavi M."/>
            <person name="Braasch I."/>
            <person name="Lecointre G."/>
            <person name="Bobe J."/>
            <person name="Postlethwait J.H."/>
            <person name="Berthelot C."/>
            <person name="Roest Crollius H."/>
            <person name="Guiguen Y."/>
        </authorList>
    </citation>
    <scope>NUCLEOTIDE SEQUENCE</scope>
    <source>
        <strain evidence="16">Concon-B</strain>
    </source>
</reference>
<dbReference type="InterPro" id="IPR003395">
    <property type="entry name" value="RecF/RecN/SMC_N"/>
</dbReference>
<dbReference type="AlphaFoldDB" id="A0A9Q1D6R3"/>
<evidence type="ECO:0000259" key="15">
    <source>
        <dbReference type="Pfam" id="PF02463"/>
    </source>
</evidence>
<name>A0A9Q1D6R3_CONCO</name>
<dbReference type="EMBL" id="JAFJMO010000012">
    <property type="protein sequence ID" value="KAJ8260731.1"/>
    <property type="molecule type" value="Genomic_DNA"/>
</dbReference>
<keyword evidence="10" id="KW-0539">Nucleus</keyword>
<dbReference type="Gene3D" id="3.40.50.300">
    <property type="entry name" value="P-loop containing nucleotide triphosphate hydrolases"/>
    <property type="match status" value="2"/>
</dbReference>
<feature type="coiled-coil region" evidence="13">
    <location>
        <begin position="344"/>
        <end position="378"/>
    </location>
</feature>
<feature type="domain" description="RecF/RecN/SMC N-terminal" evidence="15">
    <location>
        <begin position="66"/>
        <end position="1053"/>
    </location>
</feature>
<dbReference type="SUPFAM" id="SSF52540">
    <property type="entry name" value="P-loop containing nucleoside triphosphate hydrolases"/>
    <property type="match status" value="2"/>
</dbReference>
<dbReference type="GO" id="GO:0003697">
    <property type="term" value="F:single-stranded DNA binding"/>
    <property type="evidence" value="ECO:0007669"/>
    <property type="project" value="TreeGrafter"/>
</dbReference>
<comment type="function">
    <text evidence="11">Core component of the SMC5-SMC6 complex, a complex involved in repair of DNA double-strand breaks by homologous recombination. The complex may promote sister chromatid homologous recombination by recruiting the SMC1-SMC3 cohesin complex to double-strand breaks. The complex is required for telomere maintenance via recombination and mediates sumoylation of shelterin complex (telosome) components. Required for sister chromatid cohesion during prometaphase and mitotic progression; the function seems to be independent of SMC6.</text>
</comment>
<keyword evidence="5" id="KW-0158">Chromosome</keyword>
<dbReference type="GO" id="GO:0000781">
    <property type="term" value="C:chromosome, telomeric region"/>
    <property type="evidence" value="ECO:0007669"/>
    <property type="project" value="UniProtKB-SubCell"/>
</dbReference>
<feature type="coiled-coil region" evidence="13">
    <location>
        <begin position="889"/>
        <end position="926"/>
    </location>
</feature>